<proteinExistence type="predicted"/>
<feature type="domain" description="Protein FecR C-terminal" evidence="3">
    <location>
        <begin position="258"/>
        <end position="325"/>
    </location>
</feature>
<dbReference type="PANTHER" id="PTHR30273">
    <property type="entry name" value="PERIPLASMIC SIGNAL SENSOR AND SIGMA FACTOR ACTIVATOR FECR-RELATED"/>
    <property type="match status" value="1"/>
</dbReference>
<sequence>MKYQKYRLLIEKLFKRQLTEKQAADLSKWLRSPEDKEGFDDMCHELWVNTPTAANDSVEAAMFANIQSRMDETETEKFSKRLSFYKIAAAALLVFCIGLGAYTYFIRKNMTDRLAEVVETKVEKGQKAQVILPDGTKVWLNSFSQLTYDGAFNQRERRVKLSGEAYFEVTKNRDKHFVVECEGVEIEALGTAFDVKAYPLDSTITTSLTEGRVRVSDKKSGITLEPNQQLIYNKKGNSFAVAEMDNINEADFWRKNILYFHSTPLGDIAKTIERMYDVKVVFASTDLARATFSGTIRNNSLENIFHIISLTYPMTCRFHEDTIYIKHR</sequence>
<comment type="caution">
    <text evidence="4">The sequence shown here is derived from an EMBL/GenBank/DDBJ whole genome shotgun (WGS) entry which is preliminary data.</text>
</comment>
<dbReference type="Pfam" id="PF16344">
    <property type="entry name" value="FecR_C"/>
    <property type="match status" value="1"/>
</dbReference>
<evidence type="ECO:0000313" key="4">
    <source>
        <dbReference type="EMBL" id="MBO1363120.1"/>
    </source>
</evidence>
<evidence type="ECO:0000259" key="2">
    <source>
        <dbReference type="Pfam" id="PF04773"/>
    </source>
</evidence>
<reference evidence="4 5" key="1">
    <citation type="submission" date="2021-01" db="EMBL/GenBank/DDBJ databases">
        <title>Prevotella A2931 sp. nov.</title>
        <authorList>
            <person name="Buhl M."/>
            <person name="Oberhettinger P."/>
        </authorList>
    </citation>
    <scope>NUCLEOTIDE SEQUENCE [LARGE SCALE GENOMIC DNA]</scope>
    <source>
        <strain evidence="4 5">A2931</strain>
    </source>
</reference>
<dbReference type="InterPro" id="IPR012373">
    <property type="entry name" value="Ferrdict_sens_TM"/>
</dbReference>
<dbReference type="Gene3D" id="3.55.50.30">
    <property type="match status" value="1"/>
</dbReference>
<name>A0ABS3M4L6_9BACT</name>
<evidence type="ECO:0000256" key="1">
    <source>
        <dbReference type="SAM" id="Phobius"/>
    </source>
</evidence>
<evidence type="ECO:0000313" key="5">
    <source>
        <dbReference type="Proteomes" id="UP000664265"/>
    </source>
</evidence>
<keyword evidence="1" id="KW-1133">Transmembrane helix</keyword>
<keyword evidence="1" id="KW-0472">Membrane</keyword>
<keyword evidence="1" id="KW-0812">Transmembrane</keyword>
<keyword evidence="5" id="KW-1185">Reference proteome</keyword>
<protein>
    <submittedName>
        <fullName evidence="4">FecR domain-containing protein</fullName>
    </submittedName>
</protein>
<dbReference type="PIRSF" id="PIRSF018266">
    <property type="entry name" value="FecR"/>
    <property type="match status" value="1"/>
</dbReference>
<accession>A0ABS3M4L6</accession>
<dbReference type="InterPro" id="IPR006860">
    <property type="entry name" value="FecR"/>
</dbReference>
<dbReference type="Proteomes" id="UP000664265">
    <property type="component" value="Unassembled WGS sequence"/>
</dbReference>
<dbReference type="PANTHER" id="PTHR30273:SF2">
    <property type="entry name" value="PROTEIN FECR"/>
    <property type="match status" value="1"/>
</dbReference>
<dbReference type="RefSeq" id="WP_107581244.1">
    <property type="nucleotide sequence ID" value="NZ_JAERMS010000010.1"/>
</dbReference>
<evidence type="ECO:0000259" key="3">
    <source>
        <dbReference type="Pfam" id="PF16344"/>
    </source>
</evidence>
<dbReference type="EMBL" id="JAERMS010000010">
    <property type="protein sequence ID" value="MBO1363120.1"/>
    <property type="molecule type" value="Genomic_DNA"/>
</dbReference>
<dbReference type="Pfam" id="PF04773">
    <property type="entry name" value="FecR"/>
    <property type="match status" value="1"/>
</dbReference>
<dbReference type="Gene3D" id="2.60.120.1440">
    <property type="match status" value="1"/>
</dbReference>
<dbReference type="InterPro" id="IPR032508">
    <property type="entry name" value="FecR_C"/>
</dbReference>
<organism evidence="4 5">
    <name type="scientific">Prevotella illustrans</name>
    <dbReference type="NCBI Taxonomy" id="2800387"/>
    <lineage>
        <taxon>Bacteria</taxon>
        <taxon>Pseudomonadati</taxon>
        <taxon>Bacteroidota</taxon>
        <taxon>Bacteroidia</taxon>
        <taxon>Bacteroidales</taxon>
        <taxon>Prevotellaceae</taxon>
        <taxon>Prevotella</taxon>
    </lineage>
</organism>
<feature type="domain" description="FecR protein" evidence="2">
    <location>
        <begin position="121"/>
        <end position="214"/>
    </location>
</feature>
<feature type="transmembrane region" description="Helical" evidence="1">
    <location>
        <begin position="84"/>
        <end position="105"/>
    </location>
</feature>
<gene>
    <name evidence="4" type="ORF">JHU38_04905</name>
</gene>